<dbReference type="CDD" id="cd02576">
    <property type="entry name" value="PseudoU_synth_ScPUS7"/>
    <property type="match status" value="1"/>
</dbReference>
<reference evidence="1 2" key="1">
    <citation type="submission" date="2024-02" db="EMBL/GenBank/DDBJ databases">
        <authorList>
            <person name="Chen Y."/>
            <person name="Shah S."/>
            <person name="Dougan E. K."/>
            <person name="Thang M."/>
            <person name="Chan C."/>
        </authorList>
    </citation>
    <scope>NUCLEOTIDE SEQUENCE [LARGE SCALE GENOMIC DNA]</scope>
</reference>
<dbReference type="Pfam" id="PF01142">
    <property type="entry name" value="TruD"/>
    <property type="match status" value="1"/>
</dbReference>
<protein>
    <submittedName>
        <fullName evidence="1">Uncharacterized protein</fullName>
    </submittedName>
</protein>
<proteinExistence type="predicted"/>
<evidence type="ECO:0000313" key="2">
    <source>
        <dbReference type="Proteomes" id="UP001642464"/>
    </source>
</evidence>
<dbReference type="Proteomes" id="UP001642464">
    <property type="component" value="Unassembled WGS sequence"/>
</dbReference>
<accession>A0ABP0JZB5</accession>
<dbReference type="InterPro" id="IPR042214">
    <property type="entry name" value="TruD_catalytic"/>
</dbReference>
<dbReference type="PANTHER" id="PTHR13326:SF21">
    <property type="entry name" value="PSEUDOURIDYLATE SYNTHASE PUS7L"/>
    <property type="match status" value="1"/>
</dbReference>
<dbReference type="InterPro" id="IPR020103">
    <property type="entry name" value="PsdUridine_synth_cat_dom_sf"/>
</dbReference>
<sequence length="519" mass="57756">MDCGSLRGIADEVDCGISAFINWELTPIGGSLKSCPEDFVVEELPLEDFEEEASDALPFLRFRLTKRGLDTLEAVDALANACHLSAQKFGFAGIKDSFAITTQEITVEASAISEAALRNVVKEHLPYMEVNHFRRCPKRLVPGQLKGNRFILRVRGVSPSAVPAAMESLQSRGFINYVGMQRFGKGGLRSDQLGLAYLQKNYERCVDLLLRQAGDDTVSLGPGRLPKWAEVFRRTHSADAALRRLPVEGVWAERRLLQSLKRRQELDGGTAGGTAGRMVGHGAPKKGGEGSWLEVAKEAFLALPRSIRALYAHSYVDRLWNLAATERITRYGAEHLTEGDLMSSEGNFRLLTPTDAVADIFQLLLPRPGSGMQLPANTVGHFMQSYLQYDSLQSEELNLEQPGGTWWQLTGCMRPVVVRPQQFTWHLEVNTDEQPATLIRAPGSNLILDFHLGPGQYATMAMREVMRARSAPTPRHIVFSSSSGDDVEPRAERTAKRRTLEKTVERAKPRRGTHEHRFH</sequence>
<evidence type="ECO:0000313" key="1">
    <source>
        <dbReference type="EMBL" id="CAK9019443.1"/>
    </source>
</evidence>
<dbReference type="SUPFAM" id="SSF55120">
    <property type="entry name" value="Pseudouridine synthase"/>
    <property type="match status" value="1"/>
</dbReference>
<dbReference type="PROSITE" id="PS50984">
    <property type="entry name" value="TRUD"/>
    <property type="match status" value="1"/>
</dbReference>
<dbReference type="PANTHER" id="PTHR13326">
    <property type="entry name" value="TRNA PSEUDOURIDINE SYNTHASE D"/>
    <property type="match status" value="1"/>
</dbReference>
<gene>
    <name evidence="1" type="ORF">SCF082_LOCUS14513</name>
</gene>
<dbReference type="InterPro" id="IPR001656">
    <property type="entry name" value="PsdUridine_synth_TruD"/>
</dbReference>
<keyword evidence="2" id="KW-1185">Reference proteome</keyword>
<name>A0ABP0JZB5_9DINO</name>
<comment type="caution">
    <text evidence="1">The sequence shown here is derived from an EMBL/GenBank/DDBJ whole genome shotgun (WGS) entry which is preliminary data.</text>
</comment>
<dbReference type="Gene3D" id="3.30.2350.20">
    <property type="entry name" value="TruD, catalytic domain"/>
    <property type="match status" value="2"/>
</dbReference>
<dbReference type="InterPro" id="IPR011760">
    <property type="entry name" value="PsdUridine_synth_TruD_insert"/>
</dbReference>
<dbReference type="EMBL" id="CAXAMM010009113">
    <property type="protein sequence ID" value="CAK9019443.1"/>
    <property type="molecule type" value="Genomic_DNA"/>
</dbReference>
<organism evidence="1 2">
    <name type="scientific">Durusdinium trenchii</name>
    <dbReference type="NCBI Taxonomy" id="1381693"/>
    <lineage>
        <taxon>Eukaryota</taxon>
        <taxon>Sar</taxon>
        <taxon>Alveolata</taxon>
        <taxon>Dinophyceae</taxon>
        <taxon>Suessiales</taxon>
        <taxon>Symbiodiniaceae</taxon>
        <taxon>Durusdinium</taxon>
    </lineage>
</organism>